<dbReference type="Gene3D" id="2.10.25.10">
    <property type="entry name" value="Laminin"/>
    <property type="match status" value="8"/>
</dbReference>
<keyword evidence="6" id="KW-0677">Repeat</keyword>
<dbReference type="PROSITE" id="PS00010">
    <property type="entry name" value="ASX_HYDROXYL"/>
    <property type="match status" value="4"/>
</dbReference>
<keyword evidence="13" id="KW-0472">Membrane</keyword>
<dbReference type="FunFam" id="2.10.25.10:FF:000031">
    <property type="entry name" value="neurogenic locus notch homolog protein 3"/>
    <property type="match status" value="1"/>
</dbReference>
<dbReference type="PROSITE" id="PS01186">
    <property type="entry name" value="EGF_2"/>
    <property type="match status" value="7"/>
</dbReference>
<dbReference type="Proteomes" id="UP000735302">
    <property type="component" value="Unassembled WGS sequence"/>
</dbReference>
<accession>A0AAV4A461</accession>
<dbReference type="Pfam" id="PF00084">
    <property type="entry name" value="Sushi"/>
    <property type="match status" value="3"/>
</dbReference>
<evidence type="ECO:0000256" key="8">
    <source>
        <dbReference type="ARBA" id="ARBA00023157"/>
    </source>
</evidence>
<evidence type="ECO:0000256" key="6">
    <source>
        <dbReference type="ARBA" id="ARBA00022737"/>
    </source>
</evidence>
<feature type="disulfide bond" evidence="10">
    <location>
        <begin position="2144"/>
        <end position="2153"/>
    </location>
</feature>
<evidence type="ECO:0000313" key="18">
    <source>
        <dbReference type="EMBL" id="GFO02092.1"/>
    </source>
</evidence>
<dbReference type="PROSITE" id="PS01187">
    <property type="entry name" value="EGF_CA"/>
    <property type="match status" value="4"/>
</dbReference>
<dbReference type="PROSITE" id="PS00022">
    <property type="entry name" value="EGF_1"/>
    <property type="match status" value="10"/>
</dbReference>
<dbReference type="SUPFAM" id="SSF57196">
    <property type="entry name" value="EGF/Laminin"/>
    <property type="match status" value="2"/>
</dbReference>
<evidence type="ECO:0000313" key="19">
    <source>
        <dbReference type="Proteomes" id="UP000735302"/>
    </source>
</evidence>
<feature type="disulfide bond" evidence="11">
    <location>
        <begin position="126"/>
        <end position="138"/>
    </location>
</feature>
<dbReference type="InterPro" id="IPR001304">
    <property type="entry name" value="C-type_lectin-like"/>
</dbReference>
<sequence length="4596" mass="498846">MDSIGWDLMGTHCYNYIDVAVDYFDAKEQCSRLGSSLIVLRDEIEAMQVSERADTIFKDSPLNKGHYWILNGESNPDACQSLWQPGQPKELENDPDDHAIASNFHGRWRVEWLWTNLPFVCRSPACPSGSFRCRDGKCINDKWRCDGVFDCEDHSDETDNFDSKRCKDLPDCYKYFRMSEGTVNTDDFDDTDSCLWIIEGQPGQILKLQNDKILTYFMTSDLPDCYKYFRMSEGTVNTNDFEDTDSCLWIIEGQPGQILKLQIAELVLTQHIDKLTVYAGGASIADSYADIRLELSESKTDVTFWGTNQFLIVALDASASNDTAVVKFSWEADVALALGVVEMLTVTDQFQSIETPYFELESPPRVFKKEWLLKAEPGQLITFEVEEFTFNLDENALDDIEIINNDGLTFLKPVENLGIWVSEGNEMRVILKNTGLENRRAKAKFRTGCDVELVATYILMELQELPPDTKCTWTMMNPLSTSFSMGARFQFDDDDDSIKIFDGLDATDDDKLIYTAEGTSLKGDLLYDLPSSITLAYSSNIVRAMNSFGAQIQADCPAPPNLENMLITADPARQAGLPYYLNLTCEEGYAFKQEEFKAMGTVRAECRQDGSWFTGSDSYTRYPECDVAYCGAPTPVDNGFIEEVFSVTYGGQAVHSCFDGFTLAGNAQITCLANGTWSAAPRCEAENCPPVPDIEYGYHEVIVGDENPPAFSTVVRYHCDPGYHLLGARQVFCNLTWSHPSPVCKKLKCSLPRIPRGSFSPEGVLPKFGKNVTLTCEDGFQVNRTKSQSTVLTCEADRMLNFVDDICVDVDECQDPNTCSSTQVCINTEGSYACKCLPGYAGPSCDDIDECQLEDRGGCDMGCDNLQGTYACTCNSGFLLYTMNGTGGLFLRPGETGLRAGDVLRLNQSCVRSLCEGMPPAPSNGSILSAKSVFEYEETVAVACDFGYKLEGSAIATCEASGNWTINATCTRLTCIQPSVSSHEAMRVPGVGVEIGPEDSLTITCIRQDGTDTAFNKTMYCAPDPDRENVFTLQGDDPVCPDVDCGPVWEIPGAENVMVAATTYGSTFEFSCDSSRGFTLQGQSSQGNTTVMCESSGRWGYNNLTCIGSRCGDPGTRAGTVQIVATSYEIDQVVLYNCTEEGYTTITPNTLTCVYNNGSATWDNVAPVCNDTTAPIIECPANTALNLYDTIEYSPPTAYDNSGYSCLLLEEGPPSGSPVLSENTTVKYAARDRYLEQTCEFQITLKDRTPPTLNCKAPFSIELGNMSTGVVNINESLVIDSTSEQSVYLSPRESVSVEIGDIIIVNATVRKENGLRSECKIMISAVSSSCLESSFPAVQNGQKTCTGDQASMTCKAICNDGFLFQDESAEVSHTCTNGVWSTEFPLQPCIQLTNPTFQYEVQLIHGISGVLLLNFDTAGCFASHETALVTLSEQISACGLTDFSATSISVQEQTINSVYSEFKLSVLTSCGGNQSELTACAAVLESQAEDLFGPTFPNTSGSDQTCHSPWTVQRTTVYPTVTPQSFVCTDVTSKQVISDDRVYCLPCGPGFYYNSQTASCTECDDGFYQDGFGASECKPCPNNVEKSHQPRSSEDHCYDLCPGGFISSSGYIEDVCSPCPVDTYSPDGPATVCTPCPNSGSTKGVSAATSETECFAPCPAGHYSMSGYIPCSPCPHHFYKEGSGPASNCTECPFDTFANITGAMSVSDCLTDAQLLCPMDFCNMEGAISAVCSVVNHRPMCTCKPGYHGDQCEQKCDVCSPNPCYNEGVCRADGWSFTCSCKVDSDCTYTANNTLRFSGDEAIAEEIPNITEQQLCEDACTDNPACLAYQFGELSGFTYCLNYKQLIFGVDQNPAGVVSSLKSCINTPLFEGDRCEVDLKNDCTDDICTEADFCMDLVGGTKCVCPTEGNFDETCKKPANLCEGNPCGNFGTCEAYGTVRYVCFCAPGYTGEDCEINILECELNPTGCLYSGQCRDDQDGYTCQCPQGFSGEHCQHRADLCLSNECHTEDGGGFCTGDYRRLTANCTCGEHYDEVSAERCESTNYCLDDPCVNGTCVPQFGGFICQCQDGFEGSLCQHDIDDCANKPCQNGAMCSDRLLGYDCLCDPGYTGLNCDTDIEDCVNACVAENTLESIDMINDCKCVCKPGFMGKNCSEDINECETTAPCLHGGNCTNVVGGYNCTCETGWTGENCQNVTDYCAAEVSCLYGSCYNLKDGTYCRCQAGATGENCEFQKDLCELYGDLLCTNNATCSVRQGLATCDCPGKTECNYKPNKFLRFSSDAKLVASADTQQKCQEACDDDVTCTAYQFGPGYCLNYETFDVTPLPNADDVLSFEKNCSTTVPYYSGKSCELEKNHCSDDSICSGGKCVLDDLGFKCNCSQTLNYEGETCMDEKEVCPPCPSDGPCQKYLDGKGFLKGACQCPGNKVLAGNACQDVDRDFDLAFLHSFAELDTGVKSERGFFLKKGSNLTISLWVAPAQKLEEDVEILAIRSSQDDVNLFTIKNKEVVFASVARPITDLDQDFRWHFLSVSWAIDGTAQIVRDFTVNPQTTVNVLPPQDEYLYVHLGKSFFGYVSQVSVWGVVFTDRDHISMLDEPQMDPQPLHLLLGWTYYTMSRQVLQTNTSTAGRLVAVCDISGTIGTPELTGCDQGMFKDKNPPILTKECNASTTIVTDYSTHQVSASRLGYMFKITQDSPAQSPQAYPEQFFTHGAHDLALFATDGEGNVGVCMTRTYVTPNQCNATKPKDSLVKSCDSNLDGREVACPLGQLPSVPTPRFLVCGELRSYNLDNMYTRPDRLVCGASLDRSFTVHVTLTYEIFLNCEVDIIDSMKARLLVLIQTLGMAWNTLCLDDGCSNAAIDGSCSNANQKAVILEVTIASLEDKLDPLPSNAYQFSLTPLQLLERTIEEKSALEMTNIASAELLVDQSIVTAEPSCAEGYSLIDENCVECGPGSFYNAGSKSCMLCPLHEYTTTARLTACIPCGNGQGTLQRGSSNMNDCVDLCQPGELYNITSGECESCPKNFFQNETGQMFCYPCRPSSGTETTGSTDASQCKDFCPGGTELRDGDCAKCRPGYFRVGFQQDACTPCPMMNMTTRGEGADSELQCNIPRCPPGQFVKEDGEERTCEPCDFGTYQALSAQFSCEPCAENYTTEDKGATNSTQCLFFCPPGQQEVPANSGECFPCGQGTYRDASLSSRFIQCQECPPGFTTEGRGMMHRENCSITSCPAGQYVNMTDNMCYDCDYGFYQPMKWQTECEKCPPQFTTVDKGSVNETECKFVCPPGREEHPPGSQQCQPCPRGSYRSGKLDMRFENCTICTGGMTTQGPGANSSSDCMIRICKAGSYRNATMNECRDCPFNTYQDEDLQDECKTCPDNEQTRKEGSKNITDCEFVCPAGQEVDESGADCGLCKRGTFKNATMTFEMCMNCTDGTTTDGPGAVSAAFCNIPACKPGFVVSDDKQKCVACPIDYYQPVDLPFSMTECLMCPNNTGTMEDARVLVSQCTDICPRGYGLTDGQCNKCRQGTWNNGNQTLRFEPCQACPENYTTEVEEGATAAENCSLRFCKAGTFRNASMNECMDCPLNTYQDEDLKDECKSCPDDKLTKTEGSKSLDDCEFVCPPGQEVDVDGTTCSPCNRGTYKNSTMTFDKCTNCTTGTTTDGPGANSSQLCNIPACSGGYVISIDTNLCVKCPRDQYQPVDLPFSMTKCLMCPNNTGTMEDARISDTQCTSVCPPGYGLTNGQCKVCSLGTWNNGNQTLRFEPCQACPEGFTTEVEEGATAVQNCSIRDCPPGSFFDAADPDACKKCAVGLYQPLPRQTSCMQCPNDTSTFDEGSTNLTACTIKCPAGEEDDGTETCTSCPDDKFKPEASFGECQPCTGDLTSSQSNRTACTIRLCDVGREGKNDTCSDCLEGFYKSQRGNMECTSCPGNTTTSSRAATSMSECTVVSCEAGLYSKDNMTCLPCPVGTYKTGRGNQECTPCAENVTTESVASKMESDCYLKLCKVGQYRDSTNICQDCSPGFFQNETGQTTCIQCPVGYTSLQARSTEASSCRIICSPGYYRNDTTNQCMGCRQGSYQPASGATSCLSCEGNFTTAGEGSASAAACYVTCPLGYFRSGPRFCSACAVGEYQDVADLTSCKSCGTIDGFEASTFRSASVAETYCFPKCDQGLYLNMTERKCNSCPIGQFKDAVSLATLCNPCPPGLTTNQEGATSPSDCSFSICPSGFFRAANEEDCTQCDYGYYQPLSNSIIVTSCRPCPGGGTTLNKGTALQDLCVPSCPGGSAYNVASENCVECPIGQYRPAGINPPWCRLCPSGTTTTSRGSDSCIATPVTQAPLVRTSISVIIVMNVGSCDNREHIRQTIVDLILMLIQSQQRRYPGLCPAAECGNINILFISFCGDDNPGRKKRQTDTTATIEVVAQNVNPVLASADDAALQRDTQDILQNAFYDTGPVAQALIDNGLAISSVESPPTCAAGQRINGQSCEACGKGTYSTSPVSEICSTCPDGKTTTGNGTTSSLGCVSPCRADSAYCGTRGTCTLRAGTTDVYYCLCTEKYTGTACQQRLDDSDDDNLILVVVVCSCVGGILLLLLVIIGYIAW</sequence>
<dbReference type="GO" id="GO:0007399">
    <property type="term" value="P:nervous system development"/>
    <property type="evidence" value="ECO:0007669"/>
    <property type="project" value="UniProtKB-ARBA"/>
</dbReference>
<feature type="disulfide bond" evidence="10">
    <location>
        <begin position="2221"/>
        <end position="2230"/>
    </location>
</feature>
<feature type="domain" description="EGF-like" evidence="14">
    <location>
        <begin position="4519"/>
        <end position="4559"/>
    </location>
</feature>
<dbReference type="FunFam" id="2.10.25.10:FF:000045">
    <property type="entry name" value="Slit guidance ligand 2"/>
    <property type="match status" value="1"/>
</dbReference>
<feature type="domain" description="Sushi" evidence="16">
    <location>
        <begin position="686"/>
        <end position="746"/>
    </location>
</feature>
<feature type="disulfide bond" evidence="10">
    <location>
        <begin position="1743"/>
        <end position="1752"/>
    </location>
</feature>
<dbReference type="InterPro" id="IPR000436">
    <property type="entry name" value="Sushi_SCR_CCP_dom"/>
</dbReference>
<keyword evidence="7 13" id="KW-1133">Transmembrane helix</keyword>
<evidence type="ECO:0000259" key="15">
    <source>
        <dbReference type="PROSITE" id="PS50041"/>
    </source>
</evidence>
<proteinExistence type="predicted"/>
<evidence type="ECO:0000256" key="9">
    <source>
        <dbReference type="ARBA" id="ARBA00023180"/>
    </source>
</evidence>
<feature type="disulfide bond" evidence="10">
    <location>
        <begin position="2046"/>
        <end position="2056"/>
    </location>
</feature>
<dbReference type="SUPFAM" id="SSF57535">
    <property type="entry name" value="Complement control module/SCR domain"/>
    <property type="match status" value="5"/>
</dbReference>
<dbReference type="PROSITE" id="PS50041">
    <property type="entry name" value="C_TYPE_LECTIN_2"/>
    <property type="match status" value="1"/>
</dbReference>
<dbReference type="InterPro" id="IPR000152">
    <property type="entry name" value="EGF-type_Asp/Asn_hydroxyl_site"/>
</dbReference>
<dbReference type="InterPro" id="IPR009030">
    <property type="entry name" value="Growth_fac_rcpt_cys_sf"/>
</dbReference>
<feature type="domain" description="Sushi" evidence="16">
    <location>
        <begin position="1043"/>
        <end position="1108"/>
    </location>
</feature>
<dbReference type="InterPro" id="IPR003609">
    <property type="entry name" value="Pan_app"/>
</dbReference>
<feature type="disulfide bond" evidence="10">
    <location>
        <begin position="2067"/>
        <end position="2076"/>
    </location>
</feature>
<comment type="caution">
    <text evidence="18">The sequence shown here is derived from an EMBL/GenBank/DDBJ whole genome shotgun (WGS) entry which is preliminary data.</text>
</comment>
<dbReference type="SMART" id="SM01411">
    <property type="entry name" value="Ephrin_rec_like"/>
    <property type="match status" value="29"/>
</dbReference>
<feature type="non-terminal residue" evidence="18">
    <location>
        <position position="4596"/>
    </location>
</feature>
<dbReference type="CDD" id="cd00054">
    <property type="entry name" value="EGF_CA"/>
    <property type="match status" value="5"/>
</dbReference>
<evidence type="ECO:0000256" key="13">
    <source>
        <dbReference type="SAM" id="Phobius"/>
    </source>
</evidence>
<dbReference type="Gene3D" id="4.10.400.10">
    <property type="entry name" value="Low-density Lipoprotein Receptor"/>
    <property type="match status" value="1"/>
</dbReference>
<evidence type="ECO:0000256" key="4">
    <source>
        <dbReference type="ARBA" id="ARBA00022692"/>
    </source>
</evidence>
<dbReference type="Gene3D" id="2.10.50.10">
    <property type="entry name" value="Tumor Necrosis Factor Receptor, subunit A, domain 2"/>
    <property type="match status" value="24"/>
</dbReference>
<keyword evidence="3 10" id="KW-0245">EGF-like domain</keyword>
<evidence type="ECO:0000256" key="1">
    <source>
        <dbReference type="ARBA" id="ARBA00004613"/>
    </source>
</evidence>
<dbReference type="SUPFAM" id="SSF49854">
    <property type="entry name" value="Spermadhesin, CUB domain"/>
    <property type="match status" value="1"/>
</dbReference>
<dbReference type="PROSITE" id="PS50068">
    <property type="entry name" value="LDLRA_2"/>
    <property type="match status" value="1"/>
</dbReference>
<evidence type="ECO:0000256" key="3">
    <source>
        <dbReference type="ARBA" id="ARBA00022536"/>
    </source>
</evidence>
<dbReference type="SUPFAM" id="SSF57184">
    <property type="entry name" value="Growth factor receptor domain"/>
    <property type="match status" value="14"/>
</dbReference>
<feature type="disulfide bond" evidence="10">
    <location>
        <begin position="2125"/>
        <end position="2142"/>
    </location>
</feature>
<feature type="domain" description="Sushi" evidence="16">
    <location>
        <begin position="913"/>
        <end position="972"/>
    </location>
</feature>
<name>A0AAV4A461_9GAST</name>
<dbReference type="Pfam" id="PF07645">
    <property type="entry name" value="EGF_CA"/>
    <property type="match status" value="3"/>
</dbReference>
<feature type="transmembrane region" description="Helical" evidence="13">
    <location>
        <begin position="4570"/>
        <end position="4595"/>
    </location>
</feature>
<dbReference type="InterPro" id="IPR018097">
    <property type="entry name" value="EGF_Ca-bd_CS"/>
</dbReference>
<keyword evidence="2" id="KW-0964">Secreted</keyword>
<feature type="disulfide bond" evidence="10">
    <location>
        <begin position="1945"/>
        <end position="1954"/>
    </location>
</feature>
<dbReference type="InterPro" id="IPR035914">
    <property type="entry name" value="Sperma_CUB_dom_sf"/>
</dbReference>
<keyword evidence="19" id="KW-1185">Reference proteome</keyword>
<gene>
    <name evidence="18" type="ORF">PoB_002859700</name>
</gene>
<evidence type="ECO:0000256" key="10">
    <source>
        <dbReference type="PROSITE-ProRule" id="PRU00076"/>
    </source>
</evidence>
<dbReference type="InterPro" id="IPR036055">
    <property type="entry name" value="LDL_receptor-like_sf"/>
</dbReference>
<keyword evidence="8 10" id="KW-1015">Disulfide bond</keyword>
<dbReference type="PROSITE" id="PS50948">
    <property type="entry name" value="PAN"/>
    <property type="match status" value="1"/>
</dbReference>
<dbReference type="Pfam" id="PF07699">
    <property type="entry name" value="Ephrin_rec_like"/>
    <property type="match status" value="24"/>
</dbReference>
<dbReference type="GO" id="GO:0005615">
    <property type="term" value="C:extracellular space"/>
    <property type="evidence" value="ECO:0007669"/>
    <property type="project" value="TreeGrafter"/>
</dbReference>
<evidence type="ECO:0000256" key="7">
    <source>
        <dbReference type="ARBA" id="ARBA00022989"/>
    </source>
</evidence>
<dbReference type="Gene3D" id="2.10.70.10">
    <property type="entry name" value="Complement Module, domain 1"/>
    <property type="match status" value="5"/>
</dbReference>
<feature type="disulfide bond" evidence="10">
    <location>
        <begin position="836"/>
        <end position="845"/>
    </location>
</feature>
<keyword evidence="12" id="KW-0768">Sushi</keyword>
<evidence type="ECO:0000259" key="17">
    <source>
        <dbReference type="PROSITE" id="PS50948"/>
    </source>
</evidence>
<feature type="domain" description="EGF-like" evidence="14">
    <location>
        <begin position="2117"/>
        <end position="2154"/>
    </location>
</feature>
<evidence type="ECO:0000256" key="5">
    <source>
        <dbReference type="ARBA" id="ARBA00022729"/>
    </source>
</evidence>
<feature type="domain" description="EGF-like" evidence="14">
    <location>
        <begin position="809"/>
        <end position="846"/>
    </location>
</feature>
<evidence type="ECO:0000259" key="14">
    <source>
        <dbReference type="PROSITE" id="PS50026"/>
    </source>
</evidence>
<evidence type="ECO:0000256" key="12">
    <source>
        <dbReference type="PROSITE-ProRule" id="PRU00302"/>
    </source>
</evidence>
<keyword evidence="5" id="KW-0732">Signal</keyword>
<keyword evidence="4 13" id="KW-0812">Transmembrane</keyword>
<dbReference type="CDD" id="cd00037">
    <property type="entry name" value="CLECT"/>
    <property type="match status" value="1"/>
</dbReference>
<feature type="disulfide bond" evidence="10">
    <location>
        <begin position="1985"/>
        <end position="1994"/>
    </location>
</feature>
<feature type="domain" description="EGF-like" evidence="14">
    <location>
        <begin position="2195"/>
        <end position="2231"/>
    </location>
</feature>
<dbReference type="SMART" id="SM00181">
    <property type="entry name" value="EGF"/>
    <property type="match status" value="24"/>
</dbReference>
<dbReference type="CDD" id="cd00112">
    <property type="entry name" value="LDLa"/>
    <property type="match status" value="1"/>
</dbReference>
<feature type="domain" description="EGF-like" evidence="14">
    <location>
        <begin position="1918"/>
        <end position="1955"/>
    </location>
</feature>
<comment type="subcellular location">
    <subcellularLocation>
        <location evidence="1">Secreted</location>
    </subcellularLocation>
</comment>
<reference evidence="18 19" key="1">
    <citation type="journal article" date="2021" name="Elife">
        <title>Chloroplast acquisition without the gene transfer in kleptoplastic sea slugs, Plakobranchus ocellatus.</title>
        <authorList>
            <person name="Maeda T."/>
            <person name="Takahashi S."/>
            <person name="Yoshida T."/>
            <person name="Shimamura S."/>
            <person name="Takaki Y."/>
            <person name="Nagai Y."/>
            <person name="Toyoda A."/>
            <person name="Suzuki Y."/>
            <person name="Arimoto A."/>
            <person name="Ishii H."/>
            <person name="Satoh N."/>
            <person name="Nishiyama T."/>
            <person name="Hasebe M."/>
            <person name="Maruyama T."/>
            <person name="Minagawa J."/>
            <person name="Obokata J."/>
            <person name="Shigenobu S."/>
        </authorList>
    </citation>
    <scope>NUCLEOTIDE SEQUENCE [LARGE SCALE GENOMIC DNA]</scope>
</reference>
<dbReference type="SMART" id="SM00192">
    <property type="entry name" value="LDLa"/>
    <property type="match status" value="1"/>
</dbReference>
<organism evidence="18 19">
    <name type="scientific">Plakobranchus ocellatus</name>
    <dbReference type="NCBI Taxonomy" id="259542"/>
    <lineage>
        <taxon>Eukaryota</taxon>
        <taxon>Metazoa</taxon>
        <taxon>Spiralia</taxon>
        <taxon>Lophotrochozoa</taxon>
        <taxon>Mollusca</taxon>
        <taxon>Gastropoda</taxon>
        <taxon>Heterobranchia</taxon>
        <taxon>Euthyneura</taxon>
        <taxon>Panpulmonata</taxon>
        <taxon>Sacoglossa</taxon>
        <taxon>Placobranchoidea</taxon>
        <taxon>Plakobranchidae</taxon>
        <taxon>Plakobranchus</taxon>
    </lineage>
</organism>
<dbReference type="PROSITE" id="PS50026">
    <property type="entry name" value="EGF_3"/>
    <property type="match status" value="11"/>
</dbReference>
<feature type="disulfide bond" evidence="11">
    <location>
        <begin position="133"/>
        <end position="151"/>
    </location>
</feature>
<dbReference type="PANTHER" id="PTHR24046">
    <property type="entry name" value="SIGNAL PEPTIDE, CUB AND EGF-LIKE DOMAIN-CONTAINING"/>
    <property type="match status" value="1"/>
</dbReference>
<dbReference type="InterPro" id="IPR049883">
    <property type="entry name" value="NOTCH1_EGF-like"/>
</dbReference>
<dbReference type="InterPro" id="IPR002172">
    <property type="entry name" value="LDrepeatLR_classA_rpt"/>
</dbReference>
<feature type="domain" description="EGF-like" evidence="14">
    <location>
        <begin position="1718"/>
        <end position="1753"/>
    </location>
</feature>
<feature type="domain" description="Sushi" evidence="16">
    <location>
        <begin position="554"/>
        <end position="627"/>
    </location>
</feature>
<dbReference type="Gene3D" id="3.10.100.10">
    <property type="entry name" value="Mannose-Binding Protein A, subunit A"/>
    <property type="match status" value="1"/>
</dbReference>
<dbReference type="Pfam" id="PF00008">
    <property type="entry name" value="EGF"/>
    <property type="match status" value="3"/>
</dbReference>
<dbReference type="InterPro" id="IPR052071">
    <property type="entry name" value="SCUB_EGF-like_domain"/>
</dbReference>
<dbReference type="SMART" id="SM00032">
    <property type="entry name" value="CCP"/>
    <property type="match status" value="8"/>
</dbReference>
<dbReference type="InterPro" id="IPR011641">
    <property type="entry name" value="Tyr-kin_ephrin_A/B_rcpt-like"/>
</dbReference>
<feature type="domain" description="Sushi" evidence="16">
    <location>
        <begin position="1109"/>
        <end position="1171"/>
    </location>
</feature>
<feature type="domain" description="EGF-like" evidence="14">
    <location>
        <begin position="2079"/>
        <end position="2115"/>
    </location>
</feature>
<protein>
    <submittedName>
        <fullName evidence="18">Neurogenic locus notch homolog protein 1</fullName>
    </submittedName>
</protein>
<evidence type="ECO:0000256" key="2">
    <source>
        <dbReference type="ARBA" id="ARBA00022525"/>
    </source>
</evidence>
<feature type="disulfide bond" evidence="10">
    <location>
        <begin position="2105"/>
        <end position="2114"/>
    </location>
</feature>
<feature type="domain" description="Sushi" evidence="16">
    <location>
        <begin position="628"/>
        <end position="685"/>
    </location>
</feature>
<feature type="domain" description="EGF-like" evidence="14">
    <location>
        <begin position="2156"/>
        <end position="2193"/>
    </location>
</feature>
<dbReference type="InterPro" id="IPR016187">
    <property type="entry name" value="CTDL_fold"/>
</dbReference>
<dbReference type="GO" id="GO:0007165">
    <property type="term" value="P:signal transduction"/>
    <property type="evidence" value="ECO:0007669"/>
    <property type="project" value="TreeGrafter"/>
</dbReference>
<feature type="domain" description="EGF-like" evidence="14">
    <location>
        <begin position="2353"/>
        <end position="2391"/>
    </location>
</feature>
<feature type="domain" description="C-type lectin" evidence="15">
    <location>
        <begin position="9"/>
        <end position="122"/>
    </location>
</feature>
<feature type="disulfide bond" evidence="10">
    <location>
        <begin position="4549"/>
        <end position="4558"/>
    </location>
</feature>
<feature type="disulfide bond" evidence="12">
    <location>
        <begin position="915"/>
        <end position="958"/>
    </location>
</feature>
<dbReference type="SUPFAM" id="SSF57424">
    <property type="entry name" value="LDL receptor-like module"/>
    <property type="match status" value="1"/>
</dbReference>
<dbReference type="SMART" id="SM00179">
    <property type="entry name" value="EGF_CA"/>
    <property type="match status" value="10"/>
</dbReference>
<dbReference type="FunFam" id="2.10.25.10:FF:000014">
    <property type="entry name" value="Latent-transforming growth factor beta-binding protein 3"/>
    <property type="match status" value="1"/>
</dbReference>
<dbReference type="GO" id="GO:0005509">
    <property type="term" value="F:calcium ion binding"/>
    <property type="evidence" value="ECO:0007669"/>
    <property type="project" value="InterPro"/>
</dbReference>
<feature type="disulfide bond" evidence="10">
    <location>
        <begin position="2183"/>
        <end position="2192"/>
    </location>
</feature>
<dbReference type="PANTHER" id="PTHR24046:SF5">
    <property type="entry name" value="EGF-LIKE DOMAIN-CONTAINING PROTEIN"/>
    <property type="match status" value="1"/>
</dbReference>
<dbReference type="Pfam" id="PF00057">
    <property type="entry name" value="Ldl_recept_a"/>
    <property type="match status" value="1"/>
</dbReference>
<dbReference type="InterPro" id="IPR035976">
    <property type="entry name" value="Sushi/SCR/CCP_sf"/>
</dbReference>
<comment type="caution">
    <text evidence="10">Lacks conserved residue(s) required for the propagation of feature annotation.</text>
</comment>
<evidence type="ECO:0000256" key="11">
    <source>
        <dbReference type="PROSITE-ProRule" id="PRU00124"/>
    </source>
</evidence>
<dbReference type="InterPro" id="IPR016186">
    <property type="entry name" value="C-type_lectin-like/link_sf"/>
</dbReference>
<dbReference type="SMART" id="SM00208">
    <property type="entry name" value="TNFR"/>
    <property type="match status" value="13"/>
</dbReference>
<dbReference type="InterPro" id="IPR000742">
    <property type="entry name" value="EGF"/>
</dbReference>
<evidence type="ECO:0000259" key="16">
    <source>
        <dbReference type="PROSITE" id="PS50923"/>
    </source>
</evidence>
<dbReference type="SUPFAM" id="SSF56436">
    <property type="entry name" value="C-type lectin-like"/>
    <property type="match status" value="1"/>
</dbReference>
<feature type="disulfide bond" evidence="10">
    <location>
        <begin position="1722"/>
        <end position="1732"/>
    </location>
</feature>
<dbReference type="InterPro" id="IPR001368">
    <property type="entry name" value="TNFR/NGFR_Cys_rich_reg"/>
</dbReference>
<dbReference type="CDD" id="cd00033">
    <property type="entry name" value="CCP"/>
    <property type="match status" value="4"/>
</dbReference>
<keyword evidence="9" id="KW-0325">Glycoprotein</keyword>
<dbReference type="InterPro" id="IPR001881">
    <property type="entry name" value="EGF-like_Ca-bd_dom"/>
</dbReference>
<feature type="domain" description="Apple" evidence="17">
    <location>
        <begin position="2262"/>
        <end position="2338"/>
    </location>
</feature>
<dbReference type="GO" id="GO:0009986">
    <property type="term" value="C:cell surface"/>
    <property type="evidence" value="ECO:0007669"/>
    <property type="project" value="TreeGrafter"/>
</dbReference>
<feature type="domain" description="EGF-like" evidence="14">
    <location>
        <begin position="1957"/>
        <end position="1995"/>
    </location>
</feature>
<dbReference type="PROSITE" id="PS50923">
    <property type="entry name" value="SUSHI"/>
    <property type="match status" value="6"/>
</dbReference>
<feature type="domain" description="EGF-like" evidence="14">
    <location>
        <begin position="2042"/>
        <end position="2077"/>
    </location>
</feature>
<dbReference type="EMBL" id="BLXT01003558">
    <property type="protein sequence ID" value="GFO02092.1"/>
    <property type="molecule type" value="Genomic_DNA"/>
</dbReference>